<feature type="region of interest" description="Disordered" evidence="2">
    <location>
        <begin position="227"/>
        <end position="246"/>
    </location>
</feature>
<reference evidence="4 5" key="1">
    <citation type="submission" date="2019-03" db="EMBL/GenBank/DDBJ databases">
        <title>Genomic Encyclopedia of Type Strains, Phase IV (KMG-IV): sequencing the most valuable type-strain genomes for metagenomic binning, comparative biology and taxonomic classification.</title>
        <authorList>
            <person name="Goeker M."/>
        </authorList>
    </citation>
    <scope>NUCLEOTIDE SEQUENCE [LARGE SCALE GENOMIC DNA]</scope>
    <source>
        <strain evidence="4 5">DSM 46831</strain>
    </source>
</reference>
<evidence type="ECO:0000259" key="3">
    <source>
        <dbReference type="PROSITE" id="PS51109"/>
    </source>
</evidence>
<dbReference type="Gene3D" id="2.40.40.10">
    <property type="entry name" value="RlpA-like domain"/>
    <property type="match status" value="1"/>
</dbReference>
<dbReference type="CDD" id="cd22786">
    <property type="entry name" value="DPBB_YuiC-like"/>
    <property type="match status" value="1"/>
</dbReference>
<comment type="caution">
    <text evidence="4">The sequence shown here is derived from an EMBL/GenBank/DDBJ whole genome shotgun (WGS) entry which is preliminary data.</text>
</comment>
<feature type="domain" description="G5" evidence="3">
    <location>
        <begin position="143"/>
        <end position="228"/>
    </location>
</feature>
<proteinExistence type="predicted"/>
<dbReference type="SMART" id="SM01208">
    <property type="entry name" value="G5"/>
    <property type="match status" value="1"/>
</dbReference>
<dbReference type="Pfam" id="PF06725">
    <property type="entry name" value="3D"/>
    <property type="match status" value="1"/>
</dbReference>
<dbReference type="InterPro" id="IPR007137">
    <property type="entry name" value="DUF348"/>
</dbReference>
<dbReference type="InterPro" id="IPR051933">
    <property type="entry name" value="Resuscitation_pf_RpfB"/>
</dbReference>
<dbReference type="PANTHER" id="PTHR39160">
    <property type="entry name" value="CELL WALL-BINDING PROTEIN YOCH"/>
    <property type="match status" value="1"/>
</dbReference>
<evidence type="ECO:0000256" key="2">
    <source>
        <dbReference type="SAM" id="MobiDB-lite"/>
    </source>
</evidence>
<accession>A0A4R2RQJ2</accession>
<dbReference type="Pfam" id="PF03990">
    <property type="entry name" value="DUF348"/>
    <property type="match status" value="2"/>
</dbReference>
<keyword evidence="5" id="KW-1185">Reference proteome</keyword>
<name>A0A4R2RQJ2_9BACL</name>
<dbReference type="Proteomes" id="UP000294746">
    <property type="component" value="Unassembled WGS sequence"/>
</dbReference>
<evidence type="ECO:0000313" key="4">
    <source>
        <dbReference type="EMBL" id="TCP65444.1"/>
    </source>
</evidence>
<dbReference type="AlphaFoldDB" id="A0A4R2RQJ2"/>
<dbReference type="RefSeq" id="WP_131849394.1">
    <property type="nucleotide sequence ID" value="NZ_SLXV01000033.1"/>
</dbReference>
<keyword evidence="1" id="KW-0732">Signal</keyword>
<dbReference type="InterPro" id="IPR036908">
    <property type="entry name" value="RlpA-like_sf"/>
</dbReference>
<dbReference type="Pfam" id="PF07501">
    <property type="entry name" value="G5"/>
    <property type="match status" value="1"/>
</dbReference>
<sequence>MNKKFLLAGIATVAISLTGTLVVYAMEKEVVITFSDGKKVVSKGFHDTVAEALEDEGFKVAEMKQKYQPSIPWDQKLTKDTNVILNCRCKVNLTIGGKAEGEKETTKGTVREFLEEQKIALGEWDEVSSALDAKIQDGMQISVDRIEQVIKKEEKEIKFDTEEQKDKTLAKGEKKEVTAGKLGKEIYQVTIYYKNGQPMMKDGKPASDSKLIEKIDPIKAVVKVGTKEEEAEEKDSRPAFAGGGSLPNGTSYKKMIMAETTAYTSKPGAKTASGKLAKVGLVAVDPRVIPLGTRMFIEDYGMAIAADTGGAVKGNIVDVYFNSEAECQKWGRKNKKVYILD</sequence>
<dbReference type="GO" id="GO:0019867">
    <property type="term" value="C:outer membrane"/>
    <property type="evidence" value="ECO:0007669"/>
    <property type="project" value="InterPro"/>
</dbReference>
<evidence type="ECO:0000256" key="1">
    <source>
        <dbReference type="ARBA" id="ARBA00022729"/>
    </source>
</evidence>
<dbReference type="PROSITE" id="PS51109">
    <property type="entry name" value="G5"/>
    <property type="match status" value="1"/>
</dbReference>
<organism evidence="4 5">
    <name type="scientific">Baia soyae</name>
    <dbReference type="NCBI Taxonomy" id="1544746"/>
    <lineage>
        <taxon>Bacteria</taxon>
        <taxon>Bacillati</taxon>
        <taxon>Bacillota</taxon>
        <taxon>Bacilli</taxon>
        <taxon>Bacillales</taxon>
        <taxon>Thermoactinomycetaceae</taxon>
        <taxon>Baia</taxon>
    </lineage>
</organism>
<evidence type="ECO:0000313" key="5">
    <source>
        <dbReference type="Proteomes" id="UP000294746"/>
    </source>
</evidence>
<dbReference type="GO" id="GO:0004553">
    <property type="term" value="F:hydrolase activity, hydrolyzing O-glycosyl compounds"/>
    <property type="evidence" value="ECO:0007669"/>
    <property type="project" value="InterPro"/>
</dbReference>
<dbReference type="EMBL" id="SLXV01000033">
    <property type="protein sequence ID" value="TCP65444.1"/>
    <property type="molecule type" value="Genomic_DNA"/>
</dbReference>
<protein>
    <submittedName>
        <fullName evidence="4">3D (Asp-Asp-Asp) domain-containing protein</fullName>
    </submittedName>
</protein>
<dbReference type="InterPro" id="IPR011098">
    <property type="entry name" value="G5_dom"/>
</dbReference>
<dbReference type="InterPro" id="IPR010611">
    <property type="entry name" value="3D_dom"/>
</dbReference>
<gene>
    <name evidence="4" type="ORF">EDD57_13337</name>
</gene>
<dbReference type="PANTHER" id="PTHR39160:SF4">
    <property type="entry name" value="RESUSCITATION-PROMOTING FACTOR RPFB"/>
    <property type="match status" value="1"/>
</dbReference>
<dbReference type="SUPFAM" id="SSF50685">
    <property type="entry name" value="Barwin-like endoglucanases"/>
    <property type="match status" value="1"/>
</dbReference>
<dbReference type="GO" id="GO:0009254">
    <property type="term" value="P:peptidoglycan turnover"/>
    <property type="evidence" value="ECO:0007669"/>
    <property type="project" value="InterPro"/>
</dbReference>
<dbReference type="Gene3D" id="2.20.230.10">
    <property type="entry name" value="Resuscitation-promoting factor rpfb"/>
    <property type="match status" value="1"/>
</dbReference>
<dbReference type="OrthoDB" id="9798935at2"/>